<dbReference type="PANTHER" id="PTHR42861">
    <property type="entry name" value="CALCIUM-TRANSPORTING ATPASE"/>
    <property type="match status" value="1"/>
</dbReference>
<sequence length="116" mass="12728">MVLPQCTKFWYGGQPIALNKQNEAEFLQEAYEIGRKGLRVLAIARGTSLQDLVYLGLVGITDPPRPLVRESIEMLRSSGVLVKMVTGDSQETAMAIVHLDMGKEGFLGSKGMTIVF</sequence>
<dbReference type="Pfam" id="PF13246">
    <property type="entry name" value="Cation_ATPase"/>
    <property type="match status" value="1"/>
</dbReference>
<dbReference type="SUPFAM" id="SSF56784">
    <property type="entry name" value="HAD-like"/>
    <property type="match status" value="1"/>
</dbReference>
<reference evidence="3" key="1">
    <citation type="submission" date="2013-09" db="EMBL/GenBank/DDBJ databases">
        <title>The Genome Sequence of Anopheles maculatus species B.</title>
        <authorList>
            <consortium name="The Broad Institute Genomics Platform"/>
            <person name="Neafsey D.E."/>
            <person name="Besansky N."/>
            <person name="Howell P."/>
            <person name="Walton C."/>
            <person name="Young S.K."/>
            <person name="Zeng Q."/>
            <person name="Gargeya S."/>
            <person name="Fitzgerald M."/>
            <person name="Haas B."/>
            <person name="Abouelleil A."/>
            <person name="Allen A.W."/>
            <person name="Alvarado L."/>
            <person name="Arachchi H.M."/>
            <person name="Berlin A.M."/>
            <person name="Chapman S.B."/>
            <person name="Gainer-Dewar J."/>
            <person name="Goldberg J."/>
            <person name="Griggs A."/>
            <person name="Gujja S."/>
            <person name="Hansen M."/>
            <person name="Howarth C."/>
            <person name="Imamovic A."/>
            <person name="Ireland A."/>
            <person name="Larimer J."/>
            <person name="McCowan C."/>
            <person name="Murphy C."/>
            <person name="Pearson M."/>
            <person name="Poon T.W."/>
            <person name="Priest M."/>
            <person name="Roberts A."/>
            <person name="Saif S."/>
            <person name="Shea T."/>
            <person name="Sisk P."/>
            <person name="Sykes S."/>
            <person name="Wortman J."/>
            <person name="Nusbaum C."/>
            <person name="Birren B."/>
        </authorList>
    </citation>
    <scope>NUCLEOTIDE SEQUENCE [LARGE SCALE GENOMIC DNA]</scope>
    <source>
        <strain evidence="3">maculatus3</strain>
    </source>
</reference>
<evidence type="ECO:0000256" key="1">
    <source>
        <dbReference type="ARBA" id="ARBA00004141"/>
    </source>
</evidence>
<dbReference type="SUPFAM" id="SSF81660">
    <property type="entry name" value="Metal cation-transporting ATPase, ATP-binding domain N"/>
    <property type="match status" value="1"/>
</dbReference>
<dbReference type="VEuPathDB" id="VectorBase:AMAM022921"/>
<dbReference type="Gene3D" id="3.40.1110.10">
    <property type="entry name" value="Calcium-transporting ATPase, cytoplasmic domain N"/>
    <property type="match status" value="1"/>
</dbReference>
<protein>
    <recommendedName>
        <fullName evidence="4">Cation-transporting P-type ATPase C-terminal domain-containing protein</fullName>
    </recommendedName>
</protein>
<comment type="subcellular location">
    <subcellularLocation>
        <location evidence="1">Membrane</location>
        <topology evidence="1">Multi-pass membrane protein</topology>
    </subcellularLocation>
</comment>
<dbReference type="InterPro" id="IPR036412">
    <property type="entry name" value="HAD-like_sf"/>
</dbReference>
<dbReference type="Gene3D" id="3.40.50.1000">
    <property type="entry name" value="HAD superfamily/HAD-like"/>
    <property type="match status" value="1"/>
</dbReference>
<dbReference type="GO" id="GO:0005388">
    <property type="term" value="F:P-type calcium transporter activity"/>
    <property type="evidence" value="ECO:0007669"/>
    <property type="project" value="UniProtKB-EC"/>
</dbReference>
<dbReference type="GO" id="GO:0016020">
    <property type="term" value="C:membrane"/>
    <property type="evidence" value="ECO:0007669"/>
    <property type="project" value="UniProtKB-SubCell"/>
</dbReference>
<keyword evidence="3" id="KW-1185">Reference proteome</keyword>
<dbReference type="AlphaFoldDB" id="A0A182TAI0"/>
<dbReference type="InterPro" id="IPR023299">
    <property type="entry name" value="ATPase_P-typ_cyto_dom_N"/>
</dbReference>
<proteinExistence type="predicted"/>
<evidence type="ECO:0000313" key="3">
    <source>
        <dbReference type="Proteomes" id="UP000075901"/>
    </source>
</evidence>
<dbReference type="InterPro" id="IPR023214">
    <property type="entry name" value="HAD_sf"/>
</dbReference>
<dbReference type="GO" id="GO:0000166">
    <property type="term" value="F:nucleotide binding"/>
    <property type="evidence" value="ECO:0007669"/>
    <property type="project" value="InterPro"/>
</dbReference>
<dbReference type="EnsemblMetazoa" id="AMAM022921-RA">
    <property type="protein sequence ID" value="AMAM022921-PA"/>
    <property type="gene ID" value="AMAM022921"/>
</dbReference>
<evidence type="ECO:0008006" key="4">
    <source>
        <dbReference type="Google" id="ProtNLM"/>
    </source>
</evidence>
<accession>A0A182TAI0</accession>
<name>A0A182TAI0_9DIPT</name>
<organism evidence="2 3">
    <name type="scientific">Anopheles maculatus</name>
    <dbReference type="NCBI Taxonomy" id="74869"/>
    <lineage>
        <taxon>Eukaryota</taxon>
        <taxon>Metazoa</taxon>
        <taxon>Ecdysozoa</taxon>
        <taxon>Arthropoda</taxon>
        <taxon>Hexapoda</taxon>
        <taxon>Insecta</taxon>
        <taxon>Pterygota</taxon>
        <taxon>Neoptera</taxon>
        <taxon>Endopterygota</taxon>
        <taxon>Diptera</taxon>
        <taxon>Nematocera</taxon>
        <taxon>Culicoidea</taxon>
        <taxon>Culicidae</taxon>
        <taxon>Anophelinae</taxon>
        <taxon>Anopheles</taxon>
        <taxon>Anopheles maculatus group</taxon>
    </lineage>
</organism>
<evidence type="ECO:0000313" key="2">
    <source>
        <dbReference type="EnsemblMetazoa" id="AMAM022921-PA"/>
    </source>
</evidence>
<dbReference type="Proteomes" id="UP000075901">
    <property type="component" value="Unassembled WGS sequence"/>
</dbReference>
<dbReference type="PRINTS" id="PR00119">
    <property type="entry name" value="CATATPASE"/>
</dbReference>
<reference evidence="2" key="2">
    <citation type="submission" date="2020-05" db="UniProtKB">
        <authorList>
            <consortium name="EnsemblMetazoa"/>
        </authorList>
    </citation>
    <scope>IDENTIFICATION</scope>
    <source>
        <strain evidence="2">maculatus3</strain>
    </source>
</reference>